<evidence type="ECO:0000256" key="3">
    <source>
        <dbReference type="ARBA" id="ARBA00022692"/>
    </source>
</evidence>
<feature type="transmembrane region" description="Helical" evidence="6">
    <location>
        <begin position="198"/>
        <end position="222"/>
    </location>
</feature>
<evidence type="ECO:0000259" key="7">
    <source>
        <dbReference type="Pfam" id="PF02687"/>
    </source>
</evidence>
<sequence>MIRFGLRLTLAGGREAAVRLLVIALAVALGAGMLLLALTGLNGVTSQNDRYGWANSADAPGAEQGADPLWWQLRVDGFDSRTVGRVDLAATGPRSPVPPGLPRLPGPGEFFASPELAQLIAETPAPQLADRFAGRRLAGTIGRDALPAPDSLVAVVGYAPAELQKRAGVARVGTIATTPPEQCPNGCWRGIPTSGLQLILAVVAAALIFPLFILIGTATRLAATRREQRFAAMRLVGATPAQVSTVSAVESTVSALAGTVLGFVLFFLFRDMVAAVPFTGAPMFPEDLALDPVTFLGVALGVPVVAALAARLALRRVQISPLGVTRRVTPRPPRAWRLIPLAAGLGELAYFVGRRPGTTNGQILAFLPGIFVIMIGLIVAGPWLTMAGSRLVARRAKRPASLIAARRLADNPRAGFRSVSGLVLALFVTSVAVGVMGSIAADRDPPSQAPDAAALFTLFRDEAAAPVGDPVPAGLAARPGVRGIAVTRIPPADVPVPEVPIGSFGWPYVLASCDEIARLPDVTRCAAGARTAWVWPDLAGPDGWTGGWPAADVDPARLSTFRTQSIVTLTDGSTAGLEGARTILQLAHPMLYSPYSSVEFGAESAKVFEGWKRLANVVILASLAIAGCSLAVSVAGGLSERKRPFSMLRLTGVPLGTLRRVVALESVTPLVIAAMVALGSGLLAAHLFLTAQMKLSLSPPGISFYVIVVAGLTASLAVIASTMPLLSRITGPDAARNE</sequence>
<protein>
    <recommendedName>
        <fullName evidence="7">ABC3 transporter permease C-terminal domain-containing protein</fullName>
    </recommendedName>
</protein>
<feature type="transmembrane region" description="Helical" evidence="6">
    <location>
        <begin position="617"/>
        <end position="639"/>
    </location>
</feature>
<accession>A0A919SDZ1</accession>
<dbReference type="PANTHER" id="PTHR30287">
    <property type="entry name" value="MEMBRANE COMPONENT OF PREDICTED ABC SUPERFAMILY METABOLITE UPTAKE TRANSPORTER"/>
    <property type="match status" value="1"/>
</dbReference>
<feature type="transmembrane region" description="Helical" evidence="6">
    <location>
        <begin position="243"/>
        <end position="269"/>
    </location>
</feature>
<feature type="domain" description="ABC3 transporter permease C-terminal" evidence="7">
    <location>
        <begin position="202"/>
        <end position="316"/>
    </location>
</feature>
<name>A0A919SDZ1_9ACTN</name>
<feature type="transmembrane region" description="Helical" evidence="6">
    <location>
        <begin position="20"/>
        <end position="41"/>
    </location>
</feature>
<feature type="transmembrane region" description="Helical" evidence="6">
    <location>
        <begin position="335"/>
        <end position="353"/>
    </location>
</feature>
<evidence type="ECO:0000256" key="2">
    <source>
        <dbReference type="ARBA" id="ARBA00022475"/>
    </source>
</evidence>
<dbReference type="PANTHER" id="PTHR30287:SF2">
    <property type="entry name" value="BLL1001 PROTEIN"/>
    <property type="match status" value="1"/>
</dbReference>
<feature type="transmembrane region" description="Helical" evidence="6">
    <location>
        <begin position="289"/>
        <end position="314"/>
    </location>
</feature>
<keyword evidence="4 6" id="KW-1133">Transmembrane helix</keyword>
<evidence type="ECO:0000256" key="5">
    <source>
        <dbReference type="ARBA" id="ARBA00023136"/>
    </source>
</evidence>
<dbReference type="Pfam" id="PF02687">
    <property type="entry name" value="FtsX"/>
    <property type="match status" value="2"/>
</dbReference>
<dbReference type="InterPro" id="IPR003838">
    <property type="entry name" value="ABC3_permease_C"/>
</dbReference>
<comment type="caution">
    <text evidence="8">The sequence shown here is derived from an EMBL/GenBank/DDBJ whole genome shotgun (WGS) entry which is preliminary data.</text>
</comment>
<feature type="transmembrane region" description="Helical" evidence="6">
    <location>
        <begin position="365"/>
        <end position="393"/>
    </location>
</feature>
<gene>
    <name evidence="8" type="ORF">Aau02nite_41890</name>
</gene>
<keyword evidence="9" id="KW-1185">Reference proteome</keyword>
<evidence type="ECO:0000256" key="6">
    <source>
        <dbReference type="SAM" id="Phobius"/>
    </source>
</evidence>
<evidence type="ECO:0000256" key="1">
    <source>
        <dbReference type="ARBA" id="ARBA00004651"/>
    </source>
</evidence>
<dbReference type="Proteomes" id="UP000681340">
    <property type="component" value="Unassembled WGS sequence"/>
</dbReference>
<dbReference type="GO" id="GO:0005886">
    <property type="term" value="C:plasma membrane"/>
    <property type="evidence" value="ECO:0007669"/>
    <property type="project" value="UniProtKB-SubCell"/>
</dbReference>
<dbReference type="EMBL" id="BOQL01000032">
    <property type="protein sequence ID" value="GIM70627.1"/>
    <property type="molecule type" value="Genomic_DNA"/>
</dbReference>
<feature type="transmembrane region" description="Helical" evidence="6">
    <location>
        <begin position="414"/>
        <end position="441"/>
    </location>
</feature>
<feature type="transmembrane region" description="Helical" evidence="6">
    <location>
        <begin position="702"/>
        <end position="726"/>
    </location>
</feature>
<evidence type="ECO:0000256" key="4">
    <source>
        <dbReference type="ARBA" id="ARBA00022989"/>
    </source>
</evidence>
<evidence type="ECO:0000313" key="8">
    <source>
        <dbReference type="EMBL" id="GIM70627.1"/>
    </source>
</evidence>
<comment type="subcellular location">
    <subcellularLocation>
        <location evidence="1">Cell membrane</location>
        <topology evidence="1">Multi-pass membrane protein</topology>
    </subcellularLocation>
</comment>
<keyword evidence="5 6" id="KW-0472">Membrane</keyword>
<keyword evidence="3 6" id="KW-0812">Transmembrane</keyword>
<organism evidence="8 9">
    <name type="scientific">Actinoplanes auranticolor</name>
    <dbReference type="NCBI Taxonomy" id="47988"/>
    <lineage>
        <taxon>Bacteria</taxon>
        <taxon>Bacillati</taxon>
        <taxon>Actinomycetota</taxon>
        <taxon>Actinomycetes</taxon>
        <taxon>Micromonosporales</taxon>
        <taxon>Micromonosporaceae</taxon>
        <taxon>Actinoplanes</taxon>
    </lineage>
</organism>
<dbReference type="AlphaFoldDB" id="A0A919SDZ1"/>
<dbReference type="InterPro" id="IPR038766">
    <property type="entry name" value="Membrane_comp_ABC_pdt"/>
</dbReference>
<dbReference type="RefSeq" id="WP_212990196.1">
    <property type="nucleotide sequence ID" value="NZ_BAABEA010000005.1"/>
</dbReference>
<reference evidence="8" key="1">
    <citation type="submission" date="2021-03" db="EMBL/GenBank/DDBJ databases">
        <title>Whole genome shotgun sequence of Actinoplanes auranticolor NBRC 12245.</title>
        <authorList>
            <person name="Komaki H."/>
            <person name="Tamura T."/>
        </authorList>
    </citation>
    <scope>NUCLEOTIDE SEQUENCE</scope>
    <source>
        <strain evidence="8">NBRC 12245</strain>
    </source>
</reference>
<feature type="domain" description="ABC3 transporter permease C-terminal" evidence="7">
    <location>
        <begin position="617"/>
        <end position="729"/>
    </location>
</feature>
<evidence type="ECO:0000313" key="9">
    <source>
        <dbReference type="Proteomes" id="UP000681340"/>
    </source>
</evidence>
<feature type="transmembrane region" description="Helical" evidence="6">
    <location>
        <begin position="667"/>
        <end position="690"/>
    </location>
</feature>
<proteinExistence type="predicted"/>
<keyword evidence="2" id="KW-1003">Cell membrane</keyword>